<feature type="region of interest" description="Disordered" evidence="2">
    <location>
        <begin position="356"/>
        <end position="379"/>
    </location>
</feature>
<feature type="compositionally biased region" description="Polar residues" evidence="2">
    <location>
        <begin position="423"/>
        <end position="440"/>
    </location>
</feature>
<dbReference type="PANTHER" id="PTHR16517">
    <property type="entry name" value="TUBBY-RELATED"/>
    <property type="match status" value="1"/>
</dbReference>
<evidence type="ECO:0000259" key="3">
    <source>
        <dbReference type="Pfam" id="PF01167"/>
    </source>
</evidence>
<dbReference type="Pfam" id="PF01167">
    <property type="entry name" value="Tub"/>
    <property type="match status" value="1"/>
</dbReference>
<accession>A0A078AN81</accession>
<dbReference type="Gene3D" id="3.20.90.10">
    <property type="entry name" value="Tubby Protein, Chain A"/>
    <property type="match status" value="1"/>
</dbReference>
<dbReference type="Proteomes" id="UP000039865">
    <property type="component" value="Unassembled WGS sequence"/>
</dbReference>
<feature type="region of interest" description="Disordered" evidence="2">
    <location>
        <begin position="314"/>
        <end position="338"/>
    </location>
</feature>
<feature type="region of interest" description="Disordered" evidence="2">
    <location>
        <begin position="72"/>
        <end position="103"/>
    </location>
</feature>
<dbReference type="InParanoid" id="A0A078AN81"/>
<dbReference type="InterPro" id="IPR000007">
    <property type="entry name" value="Tubby_C"/>
</dbReference>
<feature type="compositionally biased region" description="Polar residues" evidence="2">
    <location>
        <begin position="314"/>
        <end position="324"/>
    </location>
</feature>
<evidence type="ECO:0000256" key="1">
    <source>
        <dbReference type="ARBA" id="ARBA00007129"/>
    </source>
</evidence>
<feature type="domain" description="Tubby C-terminal" evidence="3">
    <location>
        <begin position="625"/>
        <end position="875"/>
    </location>
</feature>
<feature type="compositionally biased region" description="Low complexity" evidence="2">
    <location>
        <begin position="463"/>
        <end position="474"/>
    </location>
</feature>
<dbReference type="OrthoDB" id="8775810at2759"/>
<feature type="region of interest" description="Disordered" evidence="2">
    <location>
        <begin position="1"/>
        <end position="26"/>
    </location>
</feature>
<feature type="compositionally biased region" description="Low complexity" evidence="2">
    <location>
        <begin position="1"/>
        <end position="19"/>
    </location>
</feature>
<feature type="compositionally biased region" description="Low complexity" evidence="2">
    <location>
        <begin position="400"/>
        <end position="422"/>
    </location>
</feature>
<evidence type="ECO:0000313" key="4">
    <source>
        <dbReference type="EMBL" id="CDW83825.1"/>
    </source>
</evidence>
<dbReference type="InterPro" id="IPR025659">
    <property type="entry name" value="Tubby-like_C"/>
</dbReference>
<feature type="region of interest" description="Disordered" evidence="2">
    <location>
        <begin position="399"/>
        <end position="558"/>
    </location>
</feature>
<sequence length="877" mass="99938">MNIAQNSSNVVTNFSSSDNPNINSFSPLKNSKATSVISLNAADQNQNSSGLFQSNQPVKTINLSKIRFLKGTPQKNNNNISNTLQQNDNDGGQGAGNGNDLQKSMNQSFTFTVKEVQDKSMKKQLLQQPNSIGLNNNLSGIGGQKPRNNSVFKYGRNNDVLLDDNTYENNPQIGASQNSPFKRLTTVNVVQNVVNYNMNSSSAQNFPLPHEQQQAYQRKFSNITQNKTLFQKDFTGKQSAQSLFNYGAEQQNQQPEKEDEDFHDRLNYTINNNVLVDEQIYSNQSNNINSNDNLILQSQQQLPQYEELKRGQYTQNDPQSQNKSNKNDFVVNQNNQNLNSTVVEEYKVEVMNPNKLKKQFKRSNSNENDNKNLDQDSDYDYYSEDETKEIKNSSNVYNTQQQAKQGWGQQQQQKSQKLQPQQRMNNGGSQHQSYGALSSEQEQDRRDTNNDELEGTQVTDPGIIIQNQKQSQNNRFNNDDEQQPPNSSRRLQEVNPNNKARANSTTHRLAGNRRQNPNNMMNAQSRDPLVKNEENDQNQQIIGNTQQPPSRADKNAAKPMKGFDDCFLIKPILETAMMSGQTKRSEDDQDYLRIPGFPLALRNHDSYIQYINMLMYDVGGKSIMMQPIPFEVGMLQFEIQRKKSGFSILHPSFHLYLEKGGDEKVSILFAKKRPFNKTANFLISTEKSKNRRGGEECLGKLRSNENKERYQLFNDGDNPKNMHKVPLQGIRNEHMAIQYKYVPCSIGKLRKAKVIIPGVDPANGKAKEFKPLKKEDTMIKRIEDPASSGNFYAFVDNPPQWNPKTHGYHYDFKGRISEASVKNFQMIPYQDGQKGVNIRGFVAQFGRTNDNVFKLDAQYPFSIFQAFGLALTVFDCE</sequence>
<dbReference type="AlphaFoldDB" id="A0A078AN81"/>
<feature type="compositionally biased region" description="Low complexity" evidence="2">
    <location>
        <begin position="74"/>
        <end position="90"/>
    </location>
</feature>
<organism evidence="4 5">
    <name type="scientific">Stylonychia lemnae</name>
    <name type="common">Ciliate</name>
    <dbReference type="NCBI Taxonomy" id="5949"/>
    <lineage>
        <taxon>Eukaryota</taxon>
        <taxon>Sar</taxon>
        <taxon>Alveolata</taxon>
        <taxon>Ciliophora</taxon>
        <taxon>Intramacronucleata</taxon>
        <taxon>Spirotrichea</taxon>
        <taxon>Stichotrichia</taxon>
        <taxon>Sporadotrichida</taxon>
        <taxon>Oxytrichidae</taxon>
        <taxon>Stylonychinae</taxon>
        <taxon>Stylonychia</taxon>
    </lineage>
</organism>
<comment type="similarity">
    <text evidence="1">Belongs to the TUB family.</text>
</comment>
<dbReference type="EMBL" id="CCKQ01012216">
    <property type="protein sequence ID" value="CDW83825.1"/>
    <property type="molecule type" value="Genomic_DNA"/>
</dbReference>
<dbReference type="PRINTS" id="PR01573">
    <property type="entry name" value="SUPERTUBBY"/>
</dbReference>
<name>A0A078AN81_STYLE</name>
<evidence type="ECO:0000313" key="5">
    <source>
        <dbReference type="Proteomes" id="UP000039865"/>
    </source>
</evidence>
<proteinExistence type="inferred from homology"/>
<feature type="compositionally biased region" description="Polar residues" evidence="2">
    <location>
        <begin position="483"/>
        <end position="525"/>
    </location>
</feature>
<gene>
    <name evidence="4" type="primary">Contig13912.g14850</name>
    <name evidence="4" type="ORF">STYLEM_12876</name>
</gene>
<protein>
    <submittedName>
        <fullName evidence="4">Tubby-like protein</fullName>
    </submittedName>
</protein>
<reference evidence="4 5" key="1">
    <citation type="submission" date="2014-06" db="EMBL/GenBank/DDBJ databases">
        <authorList>
            <person name="Swart Estienne"/>
        </authorList>
    </citation>
    <scope>NUCLEOTIDE SEQUENCE [LARGE SCALE GENOMIC DNA]</scope>
    <source>
        <strain evidence="4 5">130c</strain>
    </source>
</reference>
<evidence type="ECO:0000256" key="2">
    <source>
        <dbReference type="SAM" id="MobiDB-lite"/>
    </source>
</evidence>
<dbReference type="PANTHER" id="PTHR16517:SF7">
    <property type="entry name" value="PROTEIN KING TUBBY"/>
    <property type="match status" value="1"/>
</dbReference>
<feature type="compositionally biased region" description="Polar residues" evidence="2">
    <location>
        <begin position="537"/>
        <end position="549"/>
    </location>
</feature>
<keyword evidence="5" id="KW-1185">Reference proteome</keyword>
<dbReference type="SUPFAM" id="SSF54518">
    <property type="entry name" value="Tubby C-terminal domain-like"/>
    <property type="match status" value="1"/>
</dbReference>